<accession>A0A388L392</accession>
<reference evidence="2 3" key="1">
    <citation type="journal article" date="2018" name="Cell">
        <title>The Chara Genome: Secondary Complexity and Implications for Plant Terrestrialization.</title>
        <authorList>
            <person name="Nishiyama T."/>
            <person name="Sakayama H."/>
            <person name="Vries J.D."/>
            <person name="Buschmann H."/>
            <person name="Saint-Marcoux D."/>
            <person name="Ullrich K.K."/>
            <person name="Haas F.B."/>
            <person name="Vanderstraeten L."/>
            <person name="Becker D."/>
            <person name="Lang D."/>
            <person name="Vosolsobe S."/>
            <person name="Rombauts S."/>
            <person name="Wilhelmsson P.K.I."/>
            <person name="Janitza P."/>
            <person name="Kern R."/>
            <person name="Heyl A."/>
            <person name="Rumpler F."/>
            <person name="Villalobos L.I.A.C."/>
            <person name="Clay J.M."/>
            <person name="Skokan R."/>
            <person name="Toyoda A."/>
            <person name="Suzuki Y."/>
            <person name="Kagoshima H."/>
            <person name="Schijlen E."/>
            <person name="Tajeshwar N."/>
            <person name="Catarino B."/>
            <person name="Hetherington A.J."/>
            <person name="Saltykova A."/>
            <person name="Bonnot C."/>
            <person name="Breuninger H."/>
            <person name="Symeonidi A."/>
            <person name="Radhakrishnan G.V."/>
            <person name="Van Nieuwerburgh F."/>
            <person name="Deforce D."/>
            <person name="Chang C."/>
            <person name="Karol K.G."/>
            <person name="Hedrich R."/>
            <person name="Ulvskov P."/>
            <person name="Glockner G."/>
            <person name="Delwiche C.F."/>
            <person name="Petrasek J."/>
            <person name="Van de Peer Y."/>
            <person name="Friml J."/>
            <person name="Beilby M."/>
            <person name="Dolan L."/>
            <person name="Kohara Y."/>
            <person name="Sugano S."/>
            <person name="Fujiyama A."/>
            <person name="Delaux P.-M."/>
            <person name="Quint M."/>
            <person name="TheiBen G."/>
            <person name="Hagemann M."/>
            <person name="Harholt J."/>
            <person name="Dunand C."/>
            <person name="Zachgo S."/>
            <person name="Langdale J."/>
            <person name="Maumus F."/>
            <person name="Straeten D.V.D."/>
            <person name="Gould S.B."/>
            <person name="Rensing S.A."/>
        </authorList>
    </citation>
    <scope>NUCLEOTIDE SEQUENCE [LARGE SCALE GENOMIC DNA]</scope>
    <source>
        <strain evidence="2 3">S276</strain>
    </source>
</reference>
<dbReference type="Proteomes" id="UP000265515">
    <property type="component" value="Unassembled WGS sequence"/>
</dbReference>
<dbReference type="EMBL" id="BFEA01000253">
    <property type="protein sequence ID" value="GBG76767.1"/>
    <property type="molecule type" value="Genomic_DNA"/>
</dbReference>
<feature type="compositionally biased region" description="Basic and acidic residues" evidence="1">
    <location>
        <begin position="59"/>
        <end position="69"/>
    </location>
</feature>
<evidence type="ECO:0000256" key="1">
    <source>
        <dbReference type="SAM" id="MobiDB-lite"/>
    </source>
</evidence>
<evidence type="ECO:0000313" key="2">
    <source>
        <dbReference type="EMBL" id="GBG76767.1"/>
    </source>
</evidence>
<gene>
    <name evidence="2" type="ORF">CBR_g22983</name>
</gene>
<sequence>MDEESKDYCRRTGYREEVRCEPALEVESEEREGDGDGDREGEEGENKVQAMQDPDPETAEGRKPADKSLEPSSVAKKNGTGSEPGDDEKGFVDGEDANNEGPRKRRLRRILAAEEQKVLRSCIPFGDEVDKISVWAFEGIMLATFAVAAPVVRYRRGRSSAPPGMTRLPGSVWF</sequence>
<feature type="compositionally biased region" description="Basic and acidic residues" evidence="1">
    <location>
        <begin position="1"/>
        <end position="22"/>
    </location>
</feature>
<feature type="compositionally biased region" description="Acidic residues" evidence="1">
    <location>
        <begin position="24"/>
        <end position="43"/>
    </location>
</feature>
<evidence type="ECO:0000313" key="3">
    <source>
        <dbReference type="Proteomes" id="UP000265515"/>
    </source>
</evidence>
<protein>
    <submittedName>
        <fullName evidence="2">Uncharacterized protein</fullName>
    </submittedName>
</protein>
<comment type="caution">
    <text evidence="2">The sequence shown here is derived from an EMBL/GenBank/DDBJ whole genome shotgun (WGS) entry which is preliminary data.</text>
</comment>
<feature type="region of interest" description="Disordered" evidence="1">
    <location>
        <begin position="1"/>
        <end position="105"/>
    </location>
</feature>
<dbReference type="PANTHER" id="PTHR36336:SF1">
    <property type="entry name" value="OS09G0560400 PROTEIN"/>
    <property type="match status" value="1"/>
</dbReference>
<dbReference type="PANTHER" id="PTHR36336">
    <property type="entry name" value="OS09G0560400 PROTEIN"/>
    <property type="match status" value="1"/>
</dbReference>
<dbReference type="AlphaFoldDB" id="A0A388L392"/>
<dbReference type="Gramene" id="GBG76767">
    <property type="protein sequence ID" value="GBG76767"/>
    <property type="gene ID" value="CBR_g22983"/>
</dbReference>
<proteinExistence type="predicted"/>
<keyword evidence="3" id="KW-1185">Reference proteome</keyword>
<organism evidence="2 3">
    <name type="scientific">Chara braunii</name>
    <name type="common">Braun's stonewort</name>
    <dbReference type="NCBI Taxonomy" id="69332"/>
    <lineage>
        <taxon>Eukaryota</taxon>
        <taxon>Viridiplantae</taxon>
        <taxon>Streptophyta</taxon>
        <taxon>Charophyceae</taxon>
        <taxon>Charales</taxon>
        <taxon>Characeae</taxon>
        <taxon>Chara</taxon>
    </lineage>
</organism>
<name>A0A388L392_CHABU</name>